<evidence type="ECO:0000313" key="3">
    <source>
        <dbReference type="EMBL" id="SFK42233.1"/>
    </source>
</evidence>
<dbReference type="InterPro" id="IPR025388">
    <property type="entry name" value="Alginate_export_dom"/>
</dbReference>
<organism evidence="3 4">
    <name type="scientific">Methylophaga sulfidovorans</name>
    <dbReference type="NCBI Taxonomy" id="45496"/>
    <lineage>
        <taxon>Bacteria</taxon>
        <taxon>Pseudomonadati</taxon>
        <taxon>Pseudomonadota</taxon>
        <taxon>Gammaproteobacteria</taxon>
        <taxon>Thiotrichales</taxon>
        <taxon>Piscirickettsiaceae</taxon>
        <taxon>Methylophaga</taxon>
    </lineage>
</organism>
<dbReference type="AlphaFoldDB" id="A0A1I3ZE20"/>
<dbReference type="Pfam" id="PF13372">
    <property type="entry name" value="Alginate_exp"/>
    <property type="match status" value="1"/>
</dbReference>
<gene>
    <name evidence="3" type="ORF">SAMN04488079_110104</name>
</gene>
<feature type="domain" description="Alginate export" evidence="2">
    <location>
        <begin position="44"/>
        <end position="310"/>
    </location>
</feature>
<keyword evidence="1" id="KW-0732">Signal</keyword>
<dbReference type="EMBL" id="FOSH01000010">
    <property type="protein sequence ID" value="SFK42233.1"/>
    <property type="molecule type" value="Genomic_DNA"/>
</dbReference>
<dbReference type="InterPro" id="IPR023614">
    <property type="entry name" value="Porin_dom_sf"/>
</dbReference>
<dbReference type="OrthoDB" id="9767539at2"/>
<protein>
    <submittedName>
        <fullName evidence="3">Alginate export</fullName>
    </submittedName>
</protein>
<keyword evidence="4" id="KW-1185">Reference proteome</keyword>
<dbReference type="RefSeq" id="WP_091714124.1">
    <property type="nucleotide sequence ID" value="NZ_FOSH01000010.1"/>
</dbReference>
<reference evidence="4" key="1">
    <citation type="submission" date="2016-10" db="EMBL/GenBank/DDBJ databases">
        <authorList>
            <person name="Varghese N."/>
            <person name="Submissions S."/>
        </authorList>
    </citation>
    <scope>NUCLEOTIDE SEQUENCE [LARGE SCALE GENOMIC DNA]</scope>
    <source>
        <strain evidence="4">DSM 11578</strain>
    </source>
</reference>
<proteinExistence type="predicted"/>
<evidence type="ECO:0000313" key="4">
    <source>
        <dbReference type="Proteomes" id="UP000198924"/>
    </source>
</evidence>
<dbReference type="Gene3D" id="2.40.160.10">
    <property type="entry name" value="Porin"/>
    <property type="match status" value="1"/>
</dbReference>
<sequence length="423" mass="47626">MLNIKRKLIPTVLAYAASIGLGVTSNIVLADNDFYTALTDGKVSFSSRARYESVSDDNPSRKDAEAYTIRTSLDYETGAFEGFKGFLELENVIALGNEKYDFNSGPQGKNQYSVIADPEGTEVNQAYLQYNGFDTQFRLGRQELMYRETPWHRFIGNLFWRQHHQSFDAFTLKNTSLADTQISYAYINKVNSVLGDDADNAVLGVEDGSEDMNSHLFNIQYTAVPLGKLESYGYFLEYDSGLYKTKSNKTLGVRFSGSQPVNDDLNVVYAMEYANQDQYKSGTMDDQNYYMAELGDEYKGWLTKVSYELQEGDGTSSFKTLLGANHAYQGWADIFLSTPAVGLRDTYFTLSGKVVGLKVIAVYHDFETDKSSLDAGDEIDVLLQKTFNKHYLVGVKYADYHSGDKKLATVDTEKLWVYGQVQY</sequence>
<feature type="signal peptide" evidence="1">
    <location>
        <begin position="1"/>
        <end position="30"/>
    </location>
</feature>
<accession>A0A1I3ZE20</accession>
<evidence type="ECO:0000256" key="1">
    <source>
        <dbReference type="SAM" id="SignalP"/>
    </source>
</evidence>
<feature type="chain" id="PRO_5011601172" evidence="1">
    <location>
        <begin position="31"/>
        <end position="423"/>
    </location>
</feature>
<evidence type="ECO:0000259" key="2">
    <source>
        <dbReference type="Pfam" id="PF13372"/>
    </source>
</evidence>
<dbReference type="Proteomes" id="UP000198924">
    <property type="component" value="Unassembled WGS sequence"/>
</dbReference>
<dbReference type="STRING" id="45496.SAMN04488079_110104"/>
<name>A0A1I3ZE20_9GAMM</name>